<accession>A0A0A9A6R0</accession>
<name>A0A0A9A6R0_ARUDO</name>
<reference evidence="1" key="1">
    <citation type="submission" date="2014-09" db="EMBL/GenBank/DDBJ databases">
        <authorList>
            <person name="Magalhaes I.L.F."/>
            <person name="Oliveira U."/>
            <person name="Santos F.R."/>
            <person name="Vidigal T.H.D.A."/>
            <person name="Brescovit A.D."/>
            <person name="Santos A.J."/>
        </authorList>
    </citation>
    <scope>NUCLEOTIDE SEQUENCE</scope>
    <source>
        <tissue evidence="1">Shoot tissue taken approximately 20 cm above the soil surface</tissue>
    </source>
</reference>
<evidence type="ECO:0000313" key="1">
    <source>
        <dbReference type="EMBL" id="JAD44670.1"/>
    </source>
</evidence>
<dbReference type="EMBL" id="GBRH01253225">
    <property type="protein sequence ID" value="JAD44670.1"/>
    <property type="molecule type" value="Transcribed_RNA"/>
</dbReference>
<sequence>MRNLKDCIKECTAIYSSGGHSLLC</sequence>
<proteinExistence type="predicted"/>
<reference evidence="1" key="2">
    <citation type="journal article" date="2015" name="Data Brief">
        <title>Shoot transcriptome of the giant reed, Arundo donax.</title>
        <authorList>
            <person name="Barrero R.A."/>
            <person name="Guerrero F.D."/>
            <person name="Moolhuijzen P."/>
            <person name="Goolsby J.A."/>
            <person name="Tidwell J."/>
            <person name="Bellgard S.E."/>
            <person name="Bellgard M.I."/>
        </authorList>
    </citation>
    <scope>NUCLEOTIDE SEQUENCE</scope>
    <source>
        <tissue evidence="1">Shoot tissue taken approximately 20 cm above the soil surface</tissue>
    </source>
</reference>
<dbReference type="AlphaFoldDB" id="A0A0A9A6R0"/>
<organism evidence="1">
    <name type="scientific">Arundo donax</name>
    <name type="common">Giant reed</name>
    <name type="synonym">Donax arundinaceus</name>
    <dbReference type="NCBI Taxonomy" id="35708"/>
    <lineage>
        <taxon>Eukaryota</taxon>
        <taxon>Viridiplantae</taxon>
        <taxon>Streptophyta</taxon>
        <taxon>Embryophyta</taxon>
        <taxon>Tracheophyta</taxon>
        <taxon>Spermatophyta</taxon>
        <taxon>Magnoliopsida</taxon>
        <taxon>Liliopsida</taxon>
        <taxon>Poales</taxon>
        <taxon>Poaceae</taxon>
        <taxon>PACMAD clade</taxon>
        <taxon>Arundinoideae</taxon>
        <taxon>Arundineae</taxon>
        <taxon>Arundo</taxon>
    </lineage>
</organism>
<protein>
    <submittedName>
        <fullName evidence="1">Uncharacterized protein</fullName>
    </submittedName>
</protein>